<proteinExistence type="predicted"/>
<name>A0ABU6XI21_9FABA</name>
<reference evidence="3 4" key="1">
    <citation type="journal article" date="2023" name="Plants (Basel)">
        <title>Bridging the Gap: Combining Genomics and Transcriptomics Approaches to Understand Stylosanthes scabra, an Orphan Legume from the Brazilian Caatinga.</title>
        <authorList>
            <person name="Ferreira-Neto J.R.C."/>
            <person name="da Silva M.D."/>
            <person name="Binneck E."/>
            <person name="de Melo N.F."/>
            <person name="da Silva R.H."/>
            <person name="de Melo A.L.T.M."/>
            <person name="Pandolfi V."/>
            <person name="Bustamante F.O."/>
            <person name="Brasileiro-Vidal A.C."/>
            <person name="Benko-Iseppon A.M."/>
        </authorList>
    </citation>
    <scope>NUCLEOTIDE SEQUENCE [LARGE SCALE GENOMIC DNA]</scope>
    <source>
        <tissue evidence="3">Leaves</tissue>
    </source>
</reference>
<accession>A0ABU6XI21</accession>
<feature type="compositionally biased region" description="Basic and acidic residues" evidence="1">
    <location>
        <begin position="239"/>
        <end position="252"/>
    </location>
</feature>
<organism evidence="3 4">
    <name type="scientific">Stylosanthes scabra</name>
    <dbReference type="NCBI Taxonomy" id="79078"/>
    <lineage>
        <taxon>Eukaryota</taxon>
        <taxon>Viridiplantae</taxon>
        <taxon>Streptophyta</taxon>
        <taxon>Embryophyta</taxon>
        <taxon>Tracheophyta</taxon>
        <taxon>Spermatophyta</taxon>
        <taxon>Magnoliopsida</taxon>
        <taxon>eudicotyledons</taxon>
        <taxon>Gunneridae</taxon>
        <taxon>Pentapetalae</taxon>
        <taxon>rosids</taxon>
        <taxon>fabids</taxon>
        <taxon>Fabales</taxon>
        <taxon>Fabaceae</taxon>
        <taxon>Papilionoideae</taxon>
        <taxon>50 kb inversion clade</taxon>
        <taxon>dalbergioids sensu lato</taxon>
        <taxon>Dalbergieae</taxon>
        <taxon>Pterocarpus clade</taxon>
        <taxon>Stylosanthes</taxon>
    </lineage>
</organism>
<gene>
    <name evidence="3" type="ORF">PIB30_050294</name>
</gene>
<comment type="caution">
    <text evidence="3">The sequence shown here is derived from an EMBL/GenBank/DDBJ whole genome shotgun (WGS) entry which is preliminary data.</text>
</comment>
<evidence type="ECO:0000313" key="4">
    <source>
        <dbReference type="Proteomes" id="UP001341840"/>
    </source>
</evidence>
<dbReference type="Pfam" id="PF20167">
    <property type="entry name" value="Transposase_32"/>
    <property type="match status" value="1"/>
</dbReference>
<dbReference type="InterPro" id="IPR046796">
    <property type="entry name" value="Transposase_32_dom"/>
</dbReference>
<protein>
    <recommendedName>
        <fullName evidence="2">Putative plant transposon protein domain-containing protein</fullName>
    </recommendedName>
</protein>
<evidence type="ECO:0000259" key="2">
    <source>
        <dbReference type="Pfam" id="PF20167"/>
    </source>
</evidence>
<dbReference type="EMBL" id="JASCZI010211793">
    <property type="protein sequence ID" value="MED6196749.1"/>
    <property type="molecule type" value="Genomic_DNA"/>
</dbReference>
<sequence length="260" mass="30658">MVGYTLVREFYANTWVRDEEKHFLFPYTNFVRGKVINFSPEAIHKVLNLRSKPIPNVVSYHDRKQENDLRLDDVLRDFCVEGAQWVLHDDGRHHFLRRADLKAMARGWYEFVIRSIMPTGNLSEVTVEWVVLIHSIILGEDIQVDEIIAEQFYKFINKTGIRTMLPFLGVIQRLCNEANVSILDDTMIPQATERTMREIQQQGIPITMDNLKIHRLREEEMLQERQRYQRILDEAASARAKEQNKGKARRVEEDSEEDED</sequence>
<evidence type="ECO:0000256" key="1">
    <source>
        <dbReference type="SAM" id="MobiDB-lite"/>
    </source>
</evidence>
<keyword evidence="4" id="KW-1185">Reference proteome</keyword>
<feature type="region of interest" description="Disordered" evidence="1">
    <location>
        <begin position="238"/>
        <end position="260"/>
    </location>
</feature>
<dbReference type="Proteomes" id="UP001341840">
    <property type="component" value="Unassembled WGS sequence"/>
</dbReference>
<feature type="domain" description="Putative plant transposon protein" evidence="2">
    <location>
        <begin position="5"/>
        <end position="180"/>
    </location>
</feature>
<evidence type="ECO:0000313" key="3">
    <source>
        <dbReference type="EMBL" id="MED6196749.1"/>
    </source>
</evidence>